<feature type="region of interest" description="Disordered" evidence="10">
    <location>
        <begin position="205"/>
        <end position="238"/>
    </location>
</feature>
<dbReference type="Proteomes" id="UP000267029">
    <property type="component" value="Unassembled WGS sequence"/>
</dbReference>
<evidence type="ECO:0000256" key="2">
    <source>
        <dbReference type="ARBA" id="ARBA00007144"/>
    </source>
</evidence>
<dbReference type="PANTHER" id="PTHR12893:SF0">
    <property type="entry name" value="GRASP65"/>
    <property type="match status" value="1"/>
</dbReference>
<dbReference type="SUPFAM" id="SSF50156">
    <property type="entry name" value="PDZ domain-like"/>
    <property type="match status" value="2"/>
</dbReference>
<name>A0A0R3U1H0_MESCO</name>
<evidence type="ECO:0000256" key="8">
    <source>
        <dbReference type="ARBA" id="ARBA00023288"/>
    </source>
</evidence>
<feature type="domain" description="PDZ GRASP-type" evidence="11">
    <location>
        <begin position="13"/>
        <end position="103"/>
    </location>
</feature>
<dbReference type="PANTHER" id="PTHR12893">
    <property type="entry name" value="GOLGI REASSEMBLY STACKING PROTEIN GRASP"/>
    <property type="match status" value="1"/>
</dbReference>
<feature type="region of interest" description="Disordered" evidence="10">
    <location>
        <begin position="320"/>
        <end position="339"/>
    </location>
</feature>
<dbReference type="FunFam" id="2.30.42.10:FF:000026">
    <property type="entry name" value="Golgi reassembly stacking protein 2"/>
    <property type="match status" value="1"/>
</dbReference>
<feature type="compositionally biased region" description="Low complexity" evidence="10">
    <location>
        <begin position="228"/>
        <end position="238"/>
    </location>
</feature>
<dbReference type="GO" id="GO:0007030">
    <property type="term" value="P:Golgi organization"/>
    <property type="evidence" value="ECO:0007669"/>
    <property type="project" value="TreeGrafter"/>
</dbReference>
<keyword evidence="4" id="KW-0519">Myristate</keyword>
<dbReference type="Gene3D" id="2.30.42.10">
    <property type="match status" value="2"/>
</dbReference>
<dbReference type="InterPro" id="IPR007583">
    <property type="entry name" value="GRASP55_65"/>
</dbReference>
<gene>
    <name evidence="12" type="ORF">MCOS_LOCUS208</name>
</gene>
<keyword evidence="9" id="KW-0862">Zinc</keyword>
<dbReference type="FunFam" id="2.30.42.10:FF:000056">
    <property type="entry name" value="Golgi reassembly-stacking protein 2 isoform 1"/>
    <property type="match status" value="1"/>
</dbReference>
<sequence>MGSASSSLDSSTAGYHILKVQDGSPGQKAGLEAFFDFIVSVGDVRLEQDNESIKDVLAKYKDTPMRLTVYSSKTQQFRELTLTPSSDWGGQGLLGLSIRYCSFKGAAENVWHVLEVSPGSPAAMAGLQPYTDYIIGTDALLNDSEDFFSVVEAHNGQPLRLYVYNSTTDSCREVTLIPNLCWGGDGVLGCEIGFGYLHRIPPPESRNADAVGAATALAPAPSPPSPPSFAAAPTAQPQPLQPNYNQLNAMQPQQNFTGTVEQVPPTYQLPQPPMPVTIPPPAPLPASLFEGINLTPPTTPPPLVLPYSTNAVQVDPYSTTTVAPSVAPPPPPSPPSTVAPQPPAMIPVPVQFTDSQQAPAQAQPPLQQPVPVFGTPAVSGDSPPAMVPLIPTTNIAPPGMPPISVQMPPTDLCKCNGLLA</sequence>
<feature type="domain" description="PDZ GRASP-type" evidence="11">
    <location>
        <begin position="109"/>
        <end position="197"/>
    </location>
</feature>
<comment type="similarity">
    <text evidence="2">Belongs to the GORASP family.</text>
</comment>
<dbReference type="GO" id="GO:0000139">
    <property type="term" value="C:Golgi membrane"/>
    <property type="evidence" value="ECO:0007669"/>
    <property type="project" value="UniProtKB-SubCell"/>
</dbReference>
<dbReference type="AlphaFoldDB" id="A0A0R3U1H0"/>
<evidence type="ECO:0000256" key="1">
    <source>
        <dbReference type="ARBA" id="ARBA00004394"/>
    </source>
</evidence>
<keyword evidence="9" id="KW-0479">Metal-binding</keyword>
<dbReference type="STRING" id="53468.A0A0R3U1H0"/>
<comment type="subcellular location">
    <subcellularLocation>
        <location evidence="1">Golgi apparatus membrane</location>
    </subcellularLocation>
</comment>
<evidence type="ECO:0000256" key="6">
    <source>
        <dbReference type="ARBA" id="ARBA00023034"/>
    </source>
</evidence>
<evidence type="ECO:0000256" key="9">
    <source>
        <dbReference type="PIRSR" id="PIRSR607583-1"/>
    </source>
</evidence>
<evidence type="ECO:0000313" key="13">
    <source>
        <dbReference type="Proteomes" id="UP000267029"/>
    </source>
</evidence>
<keyword evidence="3" id="KW-0597">Phosphoprotein</keyword>
<keyword evidence="5" id="KW-0677">Repeat</keyword>
<accession>A0A0R3U1H0</accession>
<evidence type="ECO:0000259" key="11">
    <source>
        <dbReference type="PROSITE" id="PS51865"/>
    </source>
</evidence>
<dbReference type="GO" id="GO:0046872">
    <property type="term" value="F:metal ion binding"/>
    <property type="evidence" value="ECO:0007669"/>
    <property type="project" value="UniProtKB-KW"/>
</dbReference>
<proteinExistence type="inferred from homology"/>
<evidence type="ECO:0000313" key="12">
    <source>
        <dbReference type="EMBL" id="VDD74205.1"/>
    </source>
</evidence>
<dbReference type="OrthoDB" id="3318at2759"/>
<dbReference type="InterPro" id="IPR024958">
    <property type="entry name" value="GRASP_PDZ"/>
</dbReference>
<keyword evidence="7" id="KW-0472">Membrane</keyword>
<evidence type="ECO:0000256" key="4">
    <source>
        <dbReference type="ARBA" id="ARBA00022707"/>
    </source>
</evidence>
<organism evidence="12 13">
    <name type="scientific">Mesocestoides corti</name>
    <name type="common">Flatworm</name>
    <dbReference type="NCBI Taxonomy" id="53468"/>
    <lineage>
        <taxon>Eukaryota</taxon>
        <taxon>Metazoa</taxon>
        <taxon>Spiralia</taxon>
        <taxon>Lophotrochozoa</taxon>
        <taxon>Platyhelminthes</taxon>
        <taxon>Cestoda</taxon>
        <taxon>Eucestoda</taxon>
        <taxon>Cyclophyllidea</taxon>
        <taxon>Mesocestoididae</taxon>
        <taxon>Mesocestoides</taxon>
    </lineage>
</organism>
<feature type="compositionally biased region" description="Pro residues" evidence="10">
    <location>
        <begin position="326"/>
        <end position="339"/>
    </location>
</feature>
<evidence type="ECO:0000256" key="10">
    <source>
        <dbReference type="SAM" id="MobiDB-lite"/>
    </source>
</evidence>
<dbReference type="PROSITE" id="PS51865">
    <property type="entry name" value="PDZ_GRASP"/>
    <property type="match status" value="2"/>
</dbReference>
<reference evidence="12 13" key="1">
    <citation type="submission" date="2018-10" db="EMBL/GenBank/DDBJ databases">
        <authorList>
            <consortium name="Pathogen Informatics"/>
        </authorList>
    </citation>
    <scope>NUCLEOTIDE SEQUENCE [LARGE SCALE GENOMIC DNA]</scope>
</reference>
<dbReference type="Pfam" id="PF04495">
    <property type="entry name" value="GRASP55_65"/>
    <property type="match status" value="1"/>
</dbReference>
<keyword evidence="13" id="KW-1185">Reference proteome</keyword>
<dbReference type="InterPro" id="IPR036034">
    <property type="entry name" value="PDZ_sf"/>
</dbReference>
<keyword evidence="8" id="KW-0449">Lipoprotein</keyword>
<evidence type="ECO:0000256" key="7">
    <source>
        <dbReference type="ARBA" id="ARBA00023136"/>
    </source>
</evidence>
<feature type="binding site" evidence="9">
    <location>
        <position position="101"/>
    </location>
    <ligand>
        <name>Zn(2+)</name>
        <dbReference type="ChEBI" id="CHEBI:29105"/>
    </ligand>
</feature>
<feature type="binding site" evidence="9">
    <location>
        <position position="16"/>
    </location>
    <ligand>
        <name>Zn(2+)</name>
        <dbReference type="ChEBI" id="CHEBI:29105"/>
    </ligand>
</feature>
<dbReference type="EMBL" id="UXSR01000015">
    <property type="protein sequence ID" value="VDD74205.1"/>
    <property type="molecule type" value="Genomic_DNA"/>
</dbReference>
<keyword evidence="6" id="KW-0333">Golgi apparatus</keyword>
<evidence type="ECO:0000256" key="3">
    <source>
        <dbReference type="ARBA" id="ARBA00022553"/>
    </source>
</evidence>
<protein>
    <recommendedName>
        <fullName evidence="11">PDZ GRASP-type domain-containing protein</fullName>
    </recommendedName>
</protein>
<evidence type="ECO:0000256" key="5">
    <source>
        <dbReference type="ARBA" id="ARBA00022737"/>
    </source>
</evidence>